<dbReference type="Proteomes" id="UP001141806">
    <property type="component" value="Unassembled WGS sequence"/>
</dbReference>
<protein>
    <submittedName>
        <fullName evidence="1">Uncharacterized protein</fullName>
    </submittedName>
</protein>
<accession>A0A9Q0QUK3</accession>
<dbReference type="AlphaFoldDB" id="A0A9Q0QUK3"/>
<reference evidence="1" key="1">
    <citation type="journal article" date="2023" name="Plant J.">
        <title>The genome of the king protea, Protea cynaroides.</title>
        <authorList>
            <person name="Chang J."/>
            <person name="Duong T.A."/>
            <person name="Schoeman C."/>
            <person name="Ma X."/>
            <person name="Roodt D."/>
            <person name="Barker N."/>
            <person name="Li Z."/>
            <person name="Van de Peer Y."/>
            <person name="Mizrachi E."/>
        </authorList>
    </citation>
    <scope>NUCLEOTIDE SEQUENCE</scope>
    <source>
        <tissue evidence="1">Young leaves</tissue>
    </source>
</reference>
<evidence type="ECO:0000313" key="2">
    <source>
        <dbReference type="Proteomes" id="UP001141806"/>
    </source>
</evidence>
<sequence>MLVESLQQTGGRVMSIGKQLGSLSYVDVNGAQWQVFRPDLFTMVVRSSLVTVDAGRVMAASVVQVDQMVLEGDTRQMRNRRRWYAKEKGKRVMPIGREQVTIAGEGSGCWEIPQVGGSSGARTFAAVTVGLLDIRKLSDPVTEGGITRIVILQRDLVAVLELPLRSGGTVFAGPSSSQVVASSSQGVSLPNGSPNTVLQHGVGVFNTVEKRPPGNTPGSGKSEETLSSRIASQLAHFIGVATNYIAEYRGVLRGISEEWKALQNIMATCQVRVPFVEVWSSSMAPIVVNRGEDGGLHPVEGRGVDGGIPW</sequence>
<dbReference type="EMBL" id="JAMYWD010000005">
    <property type="protein sequence ID" value="KAJ4972342.1"/>
    <property type="molecule type" value="Genomic_DNA"/>
</dbReference>
<gene>
    <name evidence="1" type="ORF">NE237_005441</name>
</gene>
<name>A0A9Q0QUK3_9MAGN</name>
<organism evidence="1 2">
    <name type="scientific">Protea cynaroides</name>
    <dbReference type="NCBI Taxonomy" id="273540"/>
    <lineage>
        <taxon>Eukaryota</taxon>
        <taxon>Viridiplantae</taxon>
        <taxon>Streptophyta</taxon>
        <taxon>Embryophyta</taxon>
        <taxon>Tracheophyta</taxon>
        <taxon>Spermatophyta</taxon>
        <taxon>Magnoliopsida</taxon>
        <taxon>Proteales</taxon>
        <taxon>Proteaceae</taxon>
        <taxon>Protea</taxon>
    </lineage>
</organism>
<comment type="caution">
    <text evidence="1">The sequence shown here is derived from an EMBL/GenBank/DDBJ whole genome shotgun (WGS) entry which is preliminary data.</text>
</comment>
<proteinExistence type="predicted"/>
<evidence type="ECO:0000313" key="1">
    <source>
        <dbReference type="EMBL" id="KAJ4972342.1"/>
    </source>
</evidence>
<keyword evidence="2" id="KW-1185">Reference proteome</keyword>